<name>A0ACB7ZS95_9AGAM</name>
<accession>A0ACB7ZS95</accession>
<comment type="caution">
    <text evidence="1">The sequence shown here is derived from an EMBL/GenBank/DDBJ whole genome shotgun (WGS) entry which is preliminary data.</text>
</comment>
<dbReference type="EMBL" id="MU268795">
    <property type="protein sequence ID" value="KAH7903719.1"/>
    <property type="molecule type" value="Genomic_DNA"/>
</dbReference>
<keyword evidence="2" id="KW-1185">Reference proteome</keyword>
<dbReference type="Proteomes" id="UP000790377">
    <property type="component" value="Unassembled WGS sequence"/>
</dbReference>
<evidence type="ECO:0000313" key="2">
    <source>
        <dbReference type="Proteomes" id="UP000790377"/>
    </source>
</evidence>
<sequence length="475" mass="53943">MRQLHDRCCELVLVFQENCNDASDIERCKKGAKAVTSTLENVKQRMTLWAGMSKVKRFFRQDDMSSDIQICHRDIADCLTNFQIISHLEIHAWLGEYEARYKDDINEIVHDLSDIKNQNALILASQQEDSPKIDSLMAMMQNALHPSPQVHDPSHGLESNLYHVQKTSQSLLPNLNLERGEVRRLGQYAVGGNTVMDIWEGIYLDEEKVAIKILRGVHSDPKSVKRFNREIDIWKRVWEVDHGRHTLPLYGFRQDDGPFLYIVSPWQPNGTAIDYVKKYPYVDHRKLIRGIAEGILVLHSMDPPVVHGDLKGSTVVIDRSGNPLLADFGFSKVIPMMGSMRQIILSQPLQIIEDITGTAITQSTGICNSNRWLAPELSIGDGIMTPAADVYAFAMTVLELLTHEQPWATIKITHVIKQINEKKRPARPEGCFGEAALERGLDDHIWNLIQACWVTERKDRPTIAQAKQALMRTLS</sequence>
<gene>
    <name evidence="1" type="ORF">BJ138DRAFT_95718</name>
</gene>
<organism evidence="1 2">
    <name type="scientific">Hygrophoropsis aurantiaca</name>
    <dbReference type="NCBI Taxonomy" id="72124"/>
    <lineage>
        <taxon>Eukaryota</taxon>
        <taxon>Fungi</taxon>
        <taxon>Dikarya</taxon>
        <taxon>Basidiomycota</taxon>
        <taxon>Agaricomycotina</taxon>
        <taxon>Agaricomycetes</taxon>
        <taxon>Agaricomycetidae</taxon>
        <taxon>Boletales</taxon>
        <taxon>Coniophorineae</taxon>
        <taxon>Hygrophoropsidaceae</taxon>
        <taxon>Hygrophoropsis</taxon>
    </lineage>
</organism>
<protein>
    <submittedName>
        <fullName evidence="1">Kinase-like domain-containing protein</fullName>
    </submittedName>
</protein>
<proteinExistence type="predicted"/>
<reference evidence="1" key="1">
    <citation type="journal article" date="2021" name="New Phytol.">
        <title>Evolutionary innovations through gain and loss of genes in the ectomycorrhizal Boletales.</title>
        <authorList>
            <person name="Wu G."/>
            <person name="Miyauchi S."/>
            <person name="Morin E."/>
            <person name="Kuo A."/>
            <person name="Drula E."/>
            <person name="Varga T."/>
            <person name="Kohler A."/>
            <person name="Feng B."/>
            <person name="Cao Y."/>
            <person name="Lipzen A."/>
            <person name="Daum C."/>
            <person name="Hundley H."/>
            <person name="Pangilinan J."/>
            <person name="Johnson J."/>
            <person name="Barry K."/>
            <person name="LaButti K."/>
            <person name="Ng V."/>
            <person name="Ahrendt S."/>
            <person name="Min B."/>
            <person name="Choi I.G."/>
            <person name="Park H."/>
            <person name="Plett J.M."/>
            <person name="Magnuson J."/>
            <person name="Spatafora J.W."/>
            <person name="Nagy L.G."/>
            <person name="Henrissat B."/>
            <person name="Grigoriev I.V."/>
            <person name="Yang Z.L."/>
            <person name="Xu J."/>
            <person name="Martin F.M."/>
        </authorList>
    </citation>
    <scope>NUCLEOTIDE SEQUENCE</scope>
    <source>
        <strain evidence="1">ATCC 28755</strain>
    </source>
</reference>
<evidence type="ECO:0000313" key="1">
    <source>
        <dbReference type="EMBL" id="KAH7903719.1"/>
    </source>
</evidence>